<dbReference type="GO" id="GO:1990610">
    <property type="term" value="F:acetolactate synthase regulator activity"/>
    <property type="evidence" value="ECO:0007669"/>
    <property type="project" value="InterPro"/>
</dbReference>
<dbReference type="FunFam" id="3.30.70.1150:FF:000001">
    <property type="entry name" value="Acetolactate synthase small subunit"/>
    <property type="match status" value="1"/>
</dbReference>
<dbReference type="PROSITE" id="PS51671">
    <property type="entry name" value="ACT"/>
    <property type="match status" value="2"/>
</dbReference>
<keyword evidence="5" id="KW-0100">Branched-chain amino acid biosynthesis</keyword>
<comment type="caution">
    <text evidence="7">The sequence shown here is derived from an EMBL/GenBank/DDBJ whole genome shotgun (WGS) entry which is preliminary data.</text>
</comment>
<evidence type="ECO:0000313" key="7">
    <source>
        <dbReference type="EMBL" id="KAK3262662.1"/>
    </source>
</evidence>
<dbReference type="Pfam" id="PF22629">
    <property type="entry name" value="ACT_AHAS_ss"/>
    <property type="match status" value="2"/>
</dbReference>
<evidence type="ECO:0000313" key="8">
    <source>
        <dbReference type="Proteomes" id="UP001190700"/>
    </source>
</evidence>
<dbReference type="AlphaFoldDB" id="A0AAE0FN20"/>
<dbReference type="InterPro" id="IPR027271">
    <property type="entry name" value="Acetolactate_synth/TF_NikR_C"/>
</dbReference>
<dbReference type="InterPro" id="IPR002912">
    <property type="entry name" value="ACT_dom"/>
</dbReference>
<accession>A0AAE0FN20</accession>
<dbReference type="Gene3D" id="3.30.70.1150">
    <property type="entry name" value="ACT-like. Chain A, domain 2"/>
    <property type="match status" value="2"/>
</dbReference>
<dbReference type="InterPro" id="IPR054480">
    <property type="entry name" value="AHAS_small-like_ACT"/>
</dbReference>
<dbReference type="InterPro" id="IPR004789">
    <property type="entry name" value="Acetalactate_synth_ssu"/>
</dbReference>
<dbReference type="GO" id="GO:0003984">
    <property type="term" value="F:acetolactate synthase activity"/>
    <property type="evidence" value="ECO:0007669"/>
    <property type="project" value="TreeGrafter"/>
</dbReference>
<dbReference type="InterPro" id="IPR039557">
    <property type="entry name" value="AHAS_ACT"/>
</dbReference>
<feature type="domain" description="ACT" evidence="6">
    <location>
        <begin position="104"/>
        <end position="179"/>
    </location>
</feature>
<dbReference type="PANTHER" id="PTHR30239:SF0">
    <property type="entry name" value="ACETOLACTATE SYNTHASE SMALL SUBUNIT 1, CHLOROPLASTIC"/>
    <property type="match status" value="1"/>
</dbReference>
<dbReference type="InterPro" id="IPR045865">
    <property type="entry name" value="ACT-like_dom_sf"/>
</dbReference>
<reference evidence="7 8" key="1">
    <citation type="journal article" date="2015" name="Genome Biol. Evol.">
        <title>Comparative Genomics of a Bacterivorous Green Alga Reveals Evolutionary Causalities and Consequences of Phago-Mixotrophic Mode of Nutrition.</title>
        <authorList>
            <person name="Burns J.A."/>
            <person name="Paasch A."/>
            <person name="Narechania A."/>
            <person name="Kim E."/>
        </authorList>
    </citation>
    <scope>NUCLEOTIDE SEQUENCE [LARGE SCALE GENOMIC DNA]</scope>
    <source>
        <strain evidence="7 8">PLY_AMNH</strain>
    </source>
</reference>
<evidence type="ECO:0000256" key="4">
    <source>
        <dbReference type="ARBA" id="ARBA00022605"/>
    </source>
</evidence>
<dbReference type="CDD" id="cd04878">
    <property type="entry name" value="ACT_AHAS"/>
    <property type="match status" value="2"/>
</dbReference>
<dbReference type="Gene3D" id="3.30.70.260">
    <property type="match status" value="2"/>
</dbReference>
<dbReference type="Proteomes" id="UP001190700">
    <property type="component" value="Unassembled WGS sequence"/>
</dbReference>
<comment type="pathway">
    <text evidence="1">Amino-acid biosynthesis; L-isoleucine biosynthesis; L-isoleucine from 2-oxobutanoate: step 1/4.</text>
</comment>
<evidence type="ECO:0000256" key="1">
    <source>
        <dbReference type="ARBA" id="ARBA00004974"/>
    </source>
</evidence>
<dbReference type="NCBIfam" id="TIGR00119">
    <property type="entry name" value="acolac_sm"/>
    <property type="match status" value="2"/>
</dbReference>
<dbReference type="GO" id="GO:0009097">
    <property type="term" value="P:isoleucine biosynthetic process"/>
    <property type="evidence" value="ECO:0007669"/>
    <property type="project" value="TreeGrafter"/>
</dbReference>
<evidence type="ECO:0000256" key="3">
    <source>
        <dbReference type="ARBA" id="ARBA00006341"/>
    </source>
</evidence>
<organism evidence="7 8">
    <name type="scientific">Cymbomonas tetramitiformis</name>
    <dbReference type="NCBI Taxonomy" id="36881"/>
    <lineage>
        <taxon>Eukaryota</taxon>
        <taxon>Viridiplantae</taxon>
        <taxon>Chlorophyta</taxon>
        <taxon>Pyramimonadophyceae</taxon>
        <taxon>Pyramimonadales</taxon>
        <taxon>Pyramimonadaceae</taxon>
        <taxon>Cymbomonas</taxon>
    </lineage>
</organism>
<comment type="pathway">
    <text evidence="2">Amino-acid biosynthesis; L-valine biosynthesis; L-valine from pyruvate: step 1/4.</text>
</comment>
<dbReference type="NCBIfam" id="NF008864">
    <property type="entry name" value="PRK11895.1"/>
    <property type="match status" value="2"/>
</dbReference>
<gene>
    <name evidence="7" type="ORF">CYMTET_28494</name>
</gene>
<dbReference type="GO" id="GO:0005829">
    <property type="term" value="C:cytosol"/>
    <property type="evidence" value="ECO:0007669"/>
    <property type="project" value="TreeGrafter"/>
</dbReference>
<feature type="domain" description="ACT" evidence="6">
    <location>
        <begin position="342"/>
        <end position="419"/>
    </location>
</feature>
<dbReference type="SUPFAM" id="SSF55021">
    <property type="entry name" value="ACT-like"/>
    <property type="match status" value="4"/>
</dbReference>
<evidence type="ECO:0000256" key="5">
    <source>
        <dbReference type="ARBA" id="ARBA00023304"/>
    </source>
</evidence>
<comment type="similarity">
    <text evidence="3">Belongs to the acetolactate synthase small subunit family.</text>
</comment>
<dbReference type="PANTHER" id="PTHR30239">
    <property type="entry name" value="ACETOLACTATE SYNTHASE SMALL SUBUNIT"/>
    <property type="match status" value="1"/>
</dbReference>
<dbReference type="GO" id="GO:0009099">
    <property type="term" value="P:L-valine biosynthetic process"/>
    <property type="evidence" value="ECO:0007669"/>
    <property type="project" value="TreeGrafter"/>
</dbReference>
<sequence>MAALIDAGTCCSKTGAVLAKRNTVALSSRRQCTIQRDASKASRQPLNLHRNHTRLDTGRRVRCQAKRLSVTVAETKGAVKEDTTGGDVYALDPQKLKEGVRRHTISVFVCDERGMINRVAGVFARRGFNIESLAVGLWGQNQDRALFTIVVIGEDTVVNQLVKQVYKLPNVRDVEILTDTVRVERGLVMMKVGGPDFTFAQRSEVMELANIFRGSIVDVSDTSVMLSMTGDPGKGIAMQRAMSKYGILQIARTGKVALKRELGGDERNMQQAWKSSMDLDDEELSAIREKLTNMPDAPKPSAGGDVYMASSSNGLDADAVWNVKVLDPLQVPDSRSEVTSHTLTIVVENQPGVLGSVTGVIARRGYNLQSLAVGPSEARGVSRITLVVPGTDIGVPMLIKQIQKLVSVIEVQDISTLPFVERELMLIKVGADRMVRNELLDIAEIFRGKVTDVSKTTLTIETTGDLEKMAALQQMLEPYGILEVARTGRVALPRDSGVDNKLLENIEMDQFFGTP</sequence>
<protein>
    <recommendedName>
        <fullName evidence="6">ACT domain-containing protein</fullName>
    </recommendedName>
</protein>
<keyword evidence="4" id="KW-0028">Amino-acid biosynthesis</keyword>
<keyword evidence="8" id="KW-1185">Reference proteome</keyword>
<dbReference type="InterPro" id="IPR019455">
    <property type="entry name" value="Acetolactate_synth_ssu_C"/>
</dbReference>
<name>A0AAE0FN20_9CHLO</name>
<dbReference type="Pfam" id="PF10369">
    <property type="entry name" value="ALS_ss_C"/>
    <property type="match status" value="2"/>
</dbReference>
<evidence type="ECO:0000256" key="2">
    <source>
        <dbReference type="ARBA" id="ARBA00005025"/>
    </source>
</evidence>
<proteinExistence type="inferred from homology"/>
<evidence type="ECO:0000259" key="6">
    <source>
        <dbReference type="PROSITE" id="PS51671"/>
    </source>
</evidence>
<dbReference type="EMBL" id="LGRX02016035">
    <property type="protein sequence ID" value="KAK3262662.1"/>
    <property type="molecule type" value="Genomic_DNA"/>
</dbReference>